<accession>A0A916KAX4</accession>
<sequence>MQMLSSYLSLDVAIVKSEGVCFREKIYTCNAAIKQKWFQKALDEGIWEVFIYFDPQVSDSILVLLEDGRVAVANQIVIQLDNVVPEVVEQYHNKINYLKVLRARKKRRNRYRKIFAEDYGNDIS</sequence>
<name>A0A916KAX4_9BACL</name>
<evidence type="ECO:0000313" key="2">
    <source>
        <dbReference type="Proteomes" id="UP000693672"/>
    </source>
</evidence>
<organism evidence="1 2">
    <name type="scientific">Paenibacillus solanacearum</name>
    <dbReference type="NCBI Taxonomy" id="2048548"/>
    <lineage>
        <taxon>Bacteria</taxon>
        <taxon>Bacillati</taxon>
        <taxon>Bacillota</taxon>
        <taxon>Bacilli</taxon>
        <taxon>Bacillales</taxon>
        <taxon>Paenibacillaceae</taxon>
        <taxon>Paenibacillus</taxon>
    </lineage>
</organism>
<dbReference type="RefSeq" id="WP_218096344.1">
    <property type="nucleotide sequence ID" value="NZ_CAJVAS010000087.1"/>
</dbReference>
<proteinExistence type="predicted"/>
<dbReference type="AlphaFoldDB" id="A0A916KAX4"/>
<protein>
    <submittedName>
        <fullName evidence="1">Uncharacterized protein</fullName>
    </submittedName>
</protein>
<evidence type="ECO:0000313" key="1">
    <source>
        <dbReference type="EMBL" id="CAG7653106.1"/>
    </source>
</evidence>
<keyword evidence="2" id="KW-1185">Reference proteome</keyword>
<comment type="caution">
    <text evidence="1">The sequence shown here is derived from an EMBL/GenBank/DDBJ whole genome shotgun (WGS) entry which is preliminary data.</text>
</comment>
<reference evidence="1" key="1">
    <citation type="submission" date="2021-06" db="EMBL/GenBank/DDBJ databases">
        <authorList>
            <person name="Criscuolo A."/>
        </authorList>
    </citation>
    <scope>NUCLEOTIDE SEQUENCE</scope>
    <source>
        <strain evidence="1">CIP111600</strain>
    </source>
</reference>
<dbReference type="Proteomes" id="UP000693672">
    <property type="component" value="Unassembled WGS sequence"/>
</dbReference>
<gene>
    <name evidence="1" type="ORF">PAESOLCIP111_06703</name>
</gene>
<dbReference type="EMBL" id="CAJVAS010000087">
    <property type="protein sequence ID" value="CAG7653106.1"/>
    <property type="molecule type" value="Genomic_DNA"/>
</dbReference>